<evidence type="ECO:0000313" key="4">
    <source>
        <dbReference type="EMBL" id="CAF2865838.1"/>
    </source>
</evidence>
<dbReference type="OrthoDB" id="206088at2759"/>
<proteinExistence type="inferred from homology"/>
<dbReference type="GO" id="GO:0003910">
    <property type="term" value="F:DNA ligase (ATP) activity"/>
    <property type="evidence" value="ECO:0007669"/>
    <property type="project" value="UniProtKB-EC"/>
</dbReference>
<keyword evidence="2 4" id="KW-0436">Ligase</keyword>
<reference evidence="4" key="1">
    <citation type="submission" date="2021-02" db="EMBL/GenBank/DDBJ databases">
        <authorList>
            <person name="Bekaert M."/>
        </authorList>
    </citation>
    <scope>NUCLEOTIDE SEQUENCE</scope>
    <source>
        <strain evidence="4">IoA-00</strain>
    </source>
</reference>
<name>A0A7R8CMN1_LEPSM</name>
<organism evidence="4 5">
    <name type="scientific">Lepeophtheirus salmonis</name>
    <name type="common">Salmon louse</name>
    <name type="synonym">Caligus salmonis</name>
    <dbReference type="NCBI Taxonomy" id="72036"/>
    <lineage>
        <taxon>Eukaryota</taxon>
        <taxon>Metazoa</taxon>
        <taxon>Ecdysozoa</taxon>
        <taxon>Arthropoda</taxon>
        <taxon>Crustacea</taxon>
        <taxon>Multicrustacea</taxon>
        <taxon>Hexanauplia</taxon>
        <taxon>Copepoda</taxon>
        <taxon>Siphonostomatoida</taxon>
        <taxon>Caligidae</taxon>
        <taxon>Lepeophtheirus</taxon>
    </lineage>
</organism>
<dbReference type="InterPro" id="IPR050191">
    <property type="entry name" value="ATP-dep_DNA_ligase"/>
</dbReference>
<dbReference type="Proteomes" id="UP000675881">
    <property type="component" value="Chromosome 2"/>
</dbReference>
<dbReference type="EC" id="6.5.1.1" evidence="4"/>
<gene>
    <name evidence="4" type="ORF">LSAA_6556</name>
</gene>
<comment type="similarity">
    <text evidence="1">Belongs to the ATP-dependent DNA ligase family.</text>
</comment>
<evidence type="ECO:0000259" key="3">
    <source>
        <dbReference type="Pfam" id="PF01068"/>
    </source>
</evidence>
<keyword evidence="5" id="KW-1185">Reference proteome</keyword>
<dbReference type="InterPro" id="IPR012310">
    <property type="entry name" value="DNA_ligase_ATP-dep_cent"/>
</dbReference>
<evidence type="ECO:0000256" key="1">
    <source>
        <dbReference type="ARBA" id="ARBA00007572"/>
    </source>
</evidence>
<dbReference type="GO" id="GO:0006302">
    <property type="term" value="P:double-strand break repair"/>
    <property type="evidence" value="ECO:0007669"/>
    <property type="project" value="TreeGrafter"/>
</dbReference>
<dbReference type="AlphaFoldDB" id="A0A7R8CMN1"/>
<dbReference type="Gene3D" id="3.30.470.30">
    <property type="entry name" value="DNA ligase/mRNA capping enzyme"/>
    <property type="match status" value="1"/>
</dbReference>
<dbReference type="GO" id="GO:0006310">
    <property type="term" value="P:DNA recombination"/>
    <property type="evidence" value="ECO:0007669"/>
    <property type="project" value="InterPro"/>
</dbReference>
<dbReference type="GO" id="GO:0070421">
    <property type="term" value="C:DNA ligase III-XRCC1 complex"/>
    <property type="evidence" value="ECO:0007669"/>
    <property type="project" value="TreeGrafter"/>
</dbReference>
<accession>A0A7R8CMN1</accession>
<sequence length="153" mass="17841">MLIKSLRVFLTLRSGGDPKAQACKSVDMAFKKFPKGMYSEIKYDGERVQLHKRGKEFAYFSRSLKPVMAHKVKIFKEYIPEAFPDGSDLILDAEVFIKAQDSKMQRLVFLFLIASTITEKISWINPFMIEESFYISTHGRSWELYKVFRNEGH</sequence>
<dbReference type="Pfam" id="PF01068">
    <property type="entry name" value="DNA_ligase_A_M"/>
    <property type="match status" value="1"/>
</dbReference>
<evidence type="ECO:0000313" key="5">
    <source>
        <dbReference type="Proteomes" id="UP000675881"/>
    </source>
</evidence>
<protein>
    <submittedName>
        <fullName evidence="4">LIG3</fullName>
        <ecNumber evidence="4">6.5.1.1</ecNumber>
    </submittedName>
</protein>
<dbReference type="GO" id="GO:0006273">
    <property type="term" value="P:lagging strand elongation"/>
    <property type="evidence" value="ECO:0007669"/>
    <property type="project" value="TreeGrafter"/>
</dbReference>
<dbReference type="EMBL" id="HG994581">
    <property type="protein sequence ID" value="CAF2865838.1"/>
    <property type="molecule type" value="Genomic_DNA"/>
</dbReference>
<dbReference type="PROSITE" id="PS00697">
    <property type="entry name" value="DNA_LIGASE_A1"/>
    <property type="match status" value="1"/>
</dbReference>
<feature type="domain" description="ATP-dependent DNA ligase family profile" evidence="3">
    <location>
        <begin position="19"/>
        <end position="101"/>
    </location>
</feature>
<dbReference type="InterPro" id="IPR016059">
    <property type="entry name" value="DNA_ligase_ATP-dep_CS"/>
</dbReference>
<evidence type="ECO:0000256" key="2">
    <source>
        <dbReference type="ARBA" id="ARBA00022598"/>
    </source>
</evidence>
<dbReference type="SUPFAM" id="SSF56091">
    <property type="entry name" value="DNA ligase/mRNA capping enzyme, catalytic domain"/>
    <property type="match status" value="1"/>
</dbReference>
<dbReference type="GO" id="GO:0005524">
    <property type="term" value="F:ATP binding"/>
    <property type="evidence" value="ECO:0007669"/>
    <property type="project" value="InterPro"/>
</dbReference>
<dbReference type="PANTHER" id="PTHR45674:SF9">
    <property type="entry name" value="DNA LIGASE 3"/>
    <property type="match status" value="1"/>
</dbReference>
<dbReference type="PANTHER" id="PTHR45674">
    <property type="entry name" value="DNA LIGASE 1/3 FAMILY MEMBER"/>
    <property type="match status" value="1"/>
</dbReference>